<dbReference type="SUPFAM" id="SSF55874">
    <property type="entry name" value="ATPase domain of HSP90 chaperone/DNA topoisomerase II/histidine kinase"/>
    <property type="match status" value="1"/>
</dbReference>
<feature type="transmembrane region" description="Helical" evidence="2">
    <location>
        <begin position="295"/>
        <end position="316"/>
    </location>
</feature>
<feature type="domain" description="Signal transduction histidine kinase internal region" evidence="4">
    <location>
        <begin position="381"/>
        <end position="458"/>
    </location>
</feature>
<dbReference type="Pfam" id="PF06580">
    <property type="entry name" value="His_kinase"/>
    <property type="match status" value="1"/>
</dbReference>
<keyword evidence="2" id="KW-0812">Transmembrane</keyword>
<dbReference type="InterPro" id="IPR036890">
    <property type="entry name" value="HATPase_C_sf"/>
</dbReference>
<dbReference type="Proteomes" id="UP000657177">
    <property type="component" value="Unassembled WGS sequence"/>
</dbReference>
<comment type="caution">
    <text evidence="5">The sequence shown here is derived from an EMBL/GenBank/DDBJ whole genome shotgun (WGS) entry which is preliminary data.</text>
</comment>
<dbReference type="Gene3D" id="3.30.450.20">
    <property type="entry name" value="PAS domain"/>
    <property type="match status" value="1"/>
</dbReference>
<organism evidence="5 6">
    <name type="scientific">Capillibacterium thermochitinicola</name>
    <dbReference type="NCBI Taxonomy" id="2699427"/>
    <lineage>
        <taxon>Bacteria</taxon>
        <taxon>Bacillati</taxon>
        <taxon>Bacillota</taxon>
        <taxon>Capillibacterium</taxon>
    </lineage>
</organism>
<keyword evidence="1" id="KW-0175">Coiled coil</keyword>
<gene>
    <name evidence="5" type="ORF">G5B42_02435</name>
</gene>
<keyword evidence="5" id="KW-0808">Transferase</keyword>
<dbReference type="InterPro" id="IPR010559">
    <property type="entry name" value="Sig_transdc_His_kin_internal"/>
</dbReference>
<keyword evidence="5" id="KW-0418">Kinase</keyword>
<evidence type="ECO:0000256" key="1">
    <source>
        <dbReference type="SAM" id="Coils"/>
    </source>
</evidence>
<dbReference type="PANTHER" id="PTHR34220:SF7">
    <property type="entry name" value="SENSOR HISTIDINE KINASE YPDA"/>
    <property type="match status" value="1"/>
</dbReference>
<dbReference type="PANTHER" id="PTHR34220">
    <property type="entry name" value="SENSOR HISTIDINE KINASE YPDA"/>
    <property type="match status" value="1"/>
</dbReference>
<keyword evidence="2" id="KW-0472">Membrane</keyword>
<reference evidence="5" key="1">
    <citation type="submission" date="2020-06" db="EMBL/GenBank/DDBJ databases">
        <title>Novel chitinolytic bacterium.</title>
        <authorList>
            <person name="Ungkulpasvich U."/>
            <person name="Kosugi A."/>
            <person name="Uke A."/>
        </authorList>
    </citation>
    <scope>NUCLEOTIDE SEQUENCE</scope>
    <source>
        <strain evidence="5">UUS1-1</strain>
    </source>
</reference>
<sequence>MKIAVNILRQFKIRSRLLLFLLLALVVSSTSIVLVTRTAAQALLRNYLYNYLKSTQEAIAASAELIIDEINMLAVRLTVNNEFYHLFNTEGLSFAEREEQFRQLLDRLLVHKELVGAIYIVDHNNEIYEYAPVGQIIQQPDLLDINRIRTSPLPLWGVIKKDQTEGSYILFGRQFYNFYTGESLGSLFIYIRESALNDVYRRIAPAGSFSFIVDDHNRVISHPDPAQVGSVIFDASIFETENDFTYKRAHYQGQPVILAISAFNNRLKNLGINWRMISVISEKEFFQVMDRINQIVLLIGTSILIGAAFLAIYVSFNLTKSVARLKYRLDQFGTEQVRAISTAPPNDELALLEESYDQMVLRVQELIEKNNREREKQRELELIALQAQINPHFIYNTLDAIGWIAKLKQQPEIEKLVIALATFFRISLHKGDKFITVAEEIKLVDSFVQVEQTRFPGKFEISYQIPEEMKECHILKIILQPLVENAIKHGIATKKGMGHIRIKGRKEGDDLYFEVIDDGVGFEVDSPDFASSYQKINYSGYGLRNVDERIKLEYGPEYGIRFMSEKGKGTTVLVKVRAGKAG</sequence>
<feature type="domain" description="Histidine kinase/HSP90-like ATPase" evidence="3">
    <location>
        <begin position="475"/>
        <end position="577"/>
    </location>
</feature>
<dbReference type="Pfam" id="PF02518">
    <property type="entry name" value="HATPase_c"/>
    <property type="match status" value="1"/>
</dbReference>
<dbReference type="Gene3D" id="3.30.565.10">
    <property type="entry name" value="Histidine kinase-like ATPase, C-terminal domain"/>
    <property type="match status" value="1"/>
</dbReference>
<proteinExistence type="predicted"/>
<dbReference type="RefSeq" id="WP_181338856.1">
    <property type="nucleotide sequence ID" value="NZ_JAAKDE010000004.1"/>
</dbReference>
<dbReference type="GO" id="GO:0016020">
    <property type="term" value="C:membrane"/>
    <property type="evidence" value="ECO:0007669"/>
    <property type="project" value="InterPro"/>
</dbReference>
<evidence type="ECO:0000313" key="6">
    <source>
        <dbReference type="Proteomes" id="UP000657177"/>
    </source>
</evidence>
<evidence type="ECO:0000259" key="4">
    <source>
        <dbReference type="Pfam" id="PF06580"/>
    </source>
</evidence>
<dbReference type="GO" id="GO:0000155">
    <property type="term" value="F:phosphorelay sensor kinase activity"/>
    <property type="evidence" value="ECO:0007669"/>
    <property type="project" value="InterPro"/>
</dbReference>
<protein>
    <submittedName>
        <fullName evidence="5">Sensor histidine kinase</fullName>
    </submittedName>
</protein>
<keyword evidence="2" id="KW-1133">Transmembrane helix</keyword>
<dbReference type="AlphaFoldDB" id="A0A8J6HZA8"/>
<accession>A0A8J6HZA8</accession>
<dbReference type="InterPro" id="IPR050640">
    <property type="entry name" value="Bact_2-comp_sensor_kinase"/>
</dbReference>
<name>A0A8J6HZA8_9FIRM</name>
<evidence type="ECO:0000256" key="2">
    <source>
        <dbReference type="SAM" id="Phobius"/>
    </source>
</evidence>
<dbReference type="InterPro" id="IPR003594">
    <property type="entry name" value="HATPase_dom"/>
</dbReference>
<evidence type="ECO:0000313" key="5">
    <source>
        <dbReference type="EMBL" id="MBA2132403.1"/>
    </source>
</evidence>
<feature type="coiled-coil region" evidence="1">
    <location>
        <begin position="349"/>
        <end position="383"/>
    </location>
</feature>
<evidence type="ECO:0000259" key="3">
    <source>
        <dbReference type="Pfam" id="PF02518"/>
    </source>
</evidence>
<keyword evidence="6" id="KW-1185">Reference proteome</keyword>
<dbReference type="EMBL" id="JAAKDE010000004">
    <property type="protein sequence ID" value="MBA2132403.1"/>
    <property type="molecule type" value="Genomic_DNA"/>
</dbReference>